<dbReference type="EMBL" id="JAHLUH010000007">
    <property type="protein sequence ID" value="KAG7727229.1"/>
    <property type="molecule type" value="Genomic_DNA"/>
</dbReference>
<organism evidence="2 3">
    <name type="scientific">Ogataea haglerorum</name>
    <dbReference type="NCBI Taxonomy" id="1937702"/>
    <lineage>
        <taxon>Eukaryota</taxon>
        <taxon>Fungi</taxon>
        <taxon>Dikarya</taxon>
        <taxon>Ascomycota</taxon>
        <taxon>Saccharomycotina</taxon>
        <taxon>Pichiomycetes</taxon>
        <taxon>Pichiales</taxon>
        <taxon>Pichiaceae</taxon>
        <taxon>Ogataea</taxon>
    </lineage>
</organism>
<gene>
    <name evidence="2" type="ORF">KL933_002938</name>
</gene>
<accession>A0AAN6D6H1</accession>
<proteinExistence type="predicted"/>
<dbReference type="AlphaFoldDB" id="A0AAN6D6H1"/>
<reference evidence="2" key="1">
    <citation type="journal article" date="2021" name="G3 (Bethesda)">
        <title>Genomic diversity, chromosomal rearrangements, and interspecies hybridization in the ogataea polymorpha species complex.</title>
        <authorList>
            <person name="Hanson S.J."/>
            <person name="Cinneide E.O."/>
            <person name="Salzberg L.I."/>
            <person name="Wolfe K.H."/>
            <person name="McGowan J."/>
            <person name="Fitzpatrick D.A."/>
            <person name="Matlin K."/>
        </authorList>
    </citation>
    <scope>NUCLEOTIDE SEQUENCE</scope>
    <source>
        <strain evidence="2">83-405-1</strain>
    </source>
</reference>
<evidence type="ECO:0000256" key="1">
    <source>
        <dbReference type="SAM" id="MobiDB-lite"/>
    </source>
</evidence>
<feature type="region of interest" description="Disordered" evidence="1">
    <location>
        <begin position="95"/>
        <end position="138"/>
    </location>
</feature>
<sequence length="138" mass="15489">MLGATISQPAQQTVQISAAQAHKRYDNWRITRSRAGDCAQIRRQRDGLRFGPGNIRSARAAGHEKCAFSPVQRGGPGVAGNRAKHCLQPRRPIRRRDLQRRCPPDQTDSTSATGRATRTFRYQLLRQRSARTARSETP</sequence>
<evidence type="ECO:0000313" key="2">
    <source>
        <dbReference type="EMBL" id="KAG7727229.1"/>
    </source>
</evidence>
<protein>
    <submittedName>
        <fullName evidence="2">Uncharacterized protein</fullName>
    </submittedName>
</protein>
<comment type="caution">
    <text evidence="2">The sequence shown here is derived from an EMBL/GenBank/DDBJ whole genome shotgun (WGS) entry which is preliminary data.</text>
</comment>
<evidence type="ECO:0000313" key="3">
    <source>
        <dbReference type="Proteomes" id="UP000738402"/>
    </source>
</evidence>
<name>A0AAN6D6H1_9ASCO</name>
<dbReference type="Proteomes" id="UP000738402">
    <property type="component" value="Unassembled WGS sequence"/>
</dbReference>
<feature type="compositionally biased region" description="Polar residues" evidence="1">
    <location>
        <begin position="106"/>
        <end position="116"/>
    </location>
</feature>